<proteinExistence type="predicted"/>
<sequence length="78" mass="8554">LLKHHARGHKISIPTDVPASENGAEMNSQADESSGEDELTSSTGMMLINDDDMKEKGWSGHFFGFTGLPILLEYPHLI</sequence>
<name>A0A0N4VXQ0_HAEPC</name>
<reference evidence="2" key="1">
    <citation type="submission" date="2017-02" db="UniProtKB">
        <authorList>
            <consortium name="WormBaseParasite"/>
        </authorList>
    </citation>
    <scope>IDENTIFICATION</scope>
</reference>
<accession>A0A0N4VXQ0</accession>
<feature type="region of interest" description="Disordered" evidence="1">
    <location>
        <begin position="1"/>
        <end position="42"/>
    </location>
</feature>
<organism evidence="2">
    <name type="scientific">Haemonchus placei</name>
    <name type="common">Barber's pole worm</name>
    <dbReference type="NCBI Taxonomy" id="6290"/>
    <lineage>
        <taxon>Eukaryota</taxon>
        <taxon>Metazoa</taxon>
        <taxon>Ecdysozoa</taxon>
        <taxon>Nematoda</taxon>
        <taxon>Chromadorea</taxon>
        <taxon>Rhabditida</taxon>
        <taxon>Rhabditina</taxon>
        <taxon>Rhabditomorpha</taxon>
        <taxon>Strongyloidea</taxon>
        <taxon>Trichostrongylidae</taxon>
        <taxon>Haemonchus</taxon>
    </lineage>
</organism>
<protein>
    <submittedName>
        <fullName evidence="2">C2H2-type domain-containing protein</fullName>
    </submittedName>
</protein>
<dbReference type="AlphaFoldDB" id="A0A0N4VXQ0"/>
<evidence type="ECO:0000256" key="1">
    <source>
        <dbReference type="SAM" id="MobiDB-lite"/>
    </source>
</evidence>
<evidence type="ECO:0000313" key="2">
    <source>
        <dbReference type="WBParaSite" id="HPLM_0000207001-mRNA-1"/>
    </source>
</evidence>
<feature type="compositionally biased region" description="Basic residues" evidence="1">
    <location>
        <begin position="1"/>
        <end position="10"/>
    </location>
</feature>
<dbReference type="WBParaSite" id="HPLM_0000207001-mRNA-1">
    <property type="protein sequence ID" value="HPLM_0000207001-mRNA-1"/>
    <property type="gene ID" value="HPLM_0000207001"/>
</dbReference>